<protein>
    <recommendedName>
        <fullName evidence="3">Integrase zinc-binding domain-containing protein</fullName>
    </recommendedName>
</protein>
<dbReference type="EMBL" id="MRZV01000526">
    <property type="protein sequence ID" value="PIK48356.1"/>
    <property type="molecule type" value="Genomic_DNA"/>
</dbReference>
<organism evidence="1 2">
    <name type="scientific">Stichopus japonicus</name>
    <name type="common">Sea cucumber</name>
    <dbReference type="NCBI Taxonomy" id="307972"/>
    <lineage>
        <taxon>Eukaryota</taxon>
        <taxon>Metazoa</taxon>
        <taxon>Echinodermata</taxon>
        <taxon>Eleutherozoa</taxon>
        <taxon>Echinozoa</taxon>
        <taxon>Holothuroidea</taxon>
        <taxon>Aspidochirotacea</taxon>
        <taxon>Aspidochirotida</taxon>
        <taxon>Stichopodidae</taxon>
        <taxon>Apostichopus</taxon>
    </lineage>
</organism>
<name>A0A2G8KK24_STIJA</name>
<gene>
    <name evidence="1" type="ORF">BSL78_14757</name>
</gene>
<evidence type="ECO:0008006" key="3">
    <source>
        <dbReference type="Google" id="ProtNLM"/>
    </source>
</evidence>
<reference evidence="1 2" key="1">
    <citation type="journal article" date="2017" name="PLoS Biol.">
        <title>The sea cucumber genome provides insights into morphological evolution and visceral regeneration.</title>
        <authorList>
            <person name="Zhang X."/>
            <person name="Sun L."/>
            <person name="Yuan J."/>
            <person name="Sun Y."/>
            <person name="Gao Y."/>
            <person name="Zhang L."/>
            <person name="Li S."/>
            <person name="Dai H."/>
            <person name="Hamel J.F."/>
            <person name="Liu C."/>
            <person name="Yu Y."/>
            <person name="Liu S."/>
            <person name="Lin W."/>
            <person name="Guo K."/>
            <person name="Jin S."/>
            <person name="Xu P."/>
            <person name="Storey K.B."/>
            <person name="Huan P."/>
            <person name="Zhang T."/>
            <person name="Zhou Y."/>
            <person name="Zhang J."/>
            <person name="Lin C."/>
            <person name="Li X."/>
            <person name="Xing L."/>
            <person name="Huo D."/>
            <person name="Sun M."/>
            <person name="Wang L."/>
            <person name="Mercier A."/>
            <person name="Li F."/>
            <person name="Yang H."/>
            <person name="Xiang J."/>
        </authorList>
    </citation>
    <scope>NUCLEOTIDE SEQUENCE [LARGE SCALE GENOMIC DNA]</scope>
    <source>
        <strain evidence="1">Shaxun</strain>
        <tissue evidence="1">Muscle</tissue>
    </source>
</reference>
<proteinExistence type="predicted"/>
<dbReference type="STRING" id="307972.A0A2G8KK24"/>
<dbReference type="InterPro" id="IPR012337">
    <property type="entry name" value="RNaseH-like_sf"/>
</dbReference>
<dbReference type="InterPro" id="IPR036397">
    <property type="entry name" value="RNaseH_sf"/>
</dbReference>
<keyword evidence="2" id="KW-1185">Reference proteome</keyword>
<dbReference type="PANTHER" id="PTHR47331">
    <property type="entry name" value="PHD-TYPE DOMAIN-CONTAINING PROTEIN"/>
    <property type="match status" value="1"/>
</dbReference>
<dbReference type="Gene3D" id="3.30.420.10">
    <property type="entry name" value="Ribonuclease H-like superfamily/Ribonuclease H"/>
    <property type="match status" value="1"/>
</dbReference>
<comment type="caution">
    <text evidence="1">The sequence shown here is derived from an EMBL/GenBank/DDBJ whole genome shotgun (WGS) entry which is preliminary data.</text>
</comment>
<accession>A0A2G8KK24</accession>
<dbReference type="OrthoDB" id="10057678at2759"/>
<sequence length="269" mass="29904">MFCTPVEMSRARSIIIRFVEQEIYLEEVTCIIKGRPISNDSPIIKLNPVLDKDGVLSVGGCLPLEYLTQPGKHPVVIPRSNHIAVLIVWHYHQQVAHRGRYITEGAIRTAGYWIVGSKGLVSAIIHKCVICHRLRGTLQTLKMADLPADRVNPGLPFTSVGLDVFGPWNIVTRRTRGGSADSKRWFVLVTCMSTRAVHIEVLESLSASSLINALRRLFPICGPAKLLRSYKGTNFVGACKELNLNADKPDVLNYLRGKGCTWIFNPPHS</sequence>
<dbReference type="GO" id="GO:0003676">
    <property type="term" value="F:nucleic acid binding"/>
    <property type="evidence" value="ECO:0007669"/>
    <property type="project" value="InterPro"/>
</dbReference>
<dbReference type="SUPFAM" id="SSF53098">
    <property type="entry name" value="Ribonuclease H-like"/>
    <property type="match status" value="1"/>
</dbReference>
<dbReference type="PANTHER" id="PTHR47331:SF6">
    <property type="entry name" value="DOUBLECORTIN DOMAIN-CONTAINING PROTEIN"/>
    <property type="match status" value="1"/>
</dbReference>
<dbReference type="Proteomes" id="UP000230750">
    <property type="component" value="Unassembled WGS sequence"/>
</dbReference>
<dbReference type="AlphaFoldDB" id="A0A2G8KK24"/>
<evidence type="ECO:0000313" key="2">
    <source>
        <dbReference type="Proteomes" id="UP000230750"/>
    </source>
</evidence>
<evidence type="ECO:0000313" key="1">
    <source>
        <dbReference type="EMBL" id="PIK48356.1"/>
    </source>
</evidence>